<dbReference type="InterPro" id="IPR047347">
    <property type="entry name" value="YvaQ-like_sensor"/>
</dbReference>
<keyword evidence="4" id="KW-0175">Coiled coil</keyword>
<dbReference type="PROSITE" id="PS50885">
    <property type="entry name" value="HAMP"/>
    <property type="match status" value="1"/>
</dbReference>
<dbReference type="SMART" id="SM00304">
    <property type="entry name" value="HAMP"/>
    <property type="match status" value="1"/>
</dbReference>
<dbReference type="InterPro" id="IPR003660">
    <property type="entry name" value="HAMP_dom"/>
</dbReference>
<dbReference type="AlphaFoldDB" id="A0A2T0B897"/>
<proteinExistence type="inferred from homology"/>
<organism evidence="8 9">
    <name type="scientific">Clostridium liquoris</name>
    <dbReference type="NCBI Taxonomy" id="1289519"/>
    <lineage>
        <taxon>Bacteria</taxon>
        <taxon>Bacillati</taxon>
        <taxon>Bacillota</taxon>
        <taxon>Clostridia</taxon>
        <taxon>Eubacteriales</taxon>
        <taxon>Clostridiaceae</taxon>
        <taxon>Clostridium</taxon>
    </lineage>
</organism>
<dbReference type="InterPro" id="IPR024478">
    <property type="entry name" value="HlyB_4HB_MCP"/>
</dbReference>
<gene>
    <name evidence="8" type="primary">mcp4_1</name>
    <name evidence="8" type="ORF">CLLI_05020</name>
</gene>
<evidence type="ECO:0000313" key="9">
    <source>
        <dbReference type="Proteomes" id="UP000239706"/>
    </source>
</evidence>
<dbReference type="SMART" id="SM00283">
    <property type="entry name" value="MA"/>
    <property type="match status" value="1"/>
</dbReference>
<sequence length="572" mass="63018">MNLKKIKLGNRLIFGFGTMVALIIAISLISVLRLNDLSKRFDEVANVNNKKSSLANEMRGEVNKERTSLRNILISNDPNYMREQQQIYNESKQNYAQKESELEDALSTEKGKKLFNTIKEKEVISQPIFGETLNKAMRADISNKEMEEILLKLSRPEEEWINSIQAVIDLQDQNSMNSAISSENSAKNSKNLVLTITGIVIILGIIFALLIKKSITDQLEELSNAANKMAEGDFNFTLKVHAKDEIGKTIEALNHSIENIKDSVAQVKDESNNLKSSINKSDEMVKIVNAQVQQVSAATEEISAGMEECSASVEEVTSMSATAKENVNNTAKKAQEGLKLALTIQQNADKVNNDTSKSKENVENIYKDSKCKLEKAIKDVVVVEDISQMADSILGIAEQTNLLALNAAIEAARAGEHGKGFAVVAEEVRKLAEQSSSAVTEIQENVTKVLQAVKELSDSSQYVLEVLGKDVLTDYEKLIGVSYQYKKDGDTVKTIIQEFADVSENISNSIDQISISMEDVATSVTEVAKSSGEIAESIGEVNDKNSIITDESNNNSERAEKLKTLMEKFNIG</sequence>
<dbReference type="Pfam" id="PF00672">
    <property type="entry name" value="HAMP"/>
    <property type="match status" value="1"/>
</dbReference>
<dbReference type="GO" id="GO:0004888">
    <property type="term" value="F:transmembrane signaling receptor activity"/>
    <property type="evidence" value="ECO:0007669"/>
    <property type="project" value="InterPro"/>
</dbReference>
<accession>A0A2T0B897</accession>
<feature type="domain" description="HAMP" evidence="7">
    <location>
        <begin position="213"/>
        <end position="265"/>
    </location>
</feature>
<dbReference type="EMBL" id="PVXO01000009">
    <property type="protein sequence ID" value="PRR80118.1"/>
    <property type="molecule type" value="Genomic_DNA"/>
</dbReference>
<evidence type="ECO:0000259" key="7">
    <source>
        <dbReference type="PROSITE" id="PS50885"/>
    </source>
</evidence>
<dbReference type="InterPro" id="IPR004089">
    <property type="entry name" value="MCPsignal_dom"/>
</dbReference>
<evidence type="ECO:0000256" key="1">
    <source>
        <dbReference type="ARBA" id="ARBA00023224"/>
    </source>
</evidence>
<dbReference type="PROSITE" id="PS50111">
    <property type="entry name" value="CHEMOTAXIS_TRANSDUC_2"/>
    <property type="match status" value="1"/>
</dbReference>
<name>A0A2T0B897_9CLOT</name>
<dbReference type="PANTHER" id="PTHR32089">
    <property type="entry name" value="METHYL-ACCEPTING CHEMOTAXIS PROTEIN MCPB"/>
    <property type="match status" value="1"/>
</dbReference>
<reference evidence="8 9" key="1">
    <citation type="submission" date="2018-03" db="EMBL/GenBank/DDBJ databases">
        <title>Genome sequence of Clostridium liquoris DSM 100320.</title>
        <authorList>
            <person name="Poehlein A."/>
            <person name="Daniel R."/>
        </authorList>
    </citation>
    <scope>NUCLEOTIDE SEQUENCE [LARGE SCALE GENOMIC DNA]</scope>
    <source>
        <strain evidence="8 9">DSM 100320</strain>
    </source>
</reference>
<dbReference type="InterPro" id="IPR004090">
    <property type="entry name" value="Chemotax_Me-accpt_rcpt"/>
</dbReference>
<feature type="transmembrane region" description="Helical" evidence="5">
    <location>
        <begin position="12"/>
        <end position="32"/>
    </location>
</feature>
<dbReference type="CDD" id="cd06225">
    <property type="entry name" value="HAMP"/>
    <property type="match status" value="1"/>
</dbReference>
<dbReference type="Proteomes" id="UP000239706">
    <property type="component" value="Unassembled WGS sequence"/>
</dbReference>
<feature type="coiled-coil region" evidence="4">
    <location>
        <begin position="81"/>
        <end position="108"/>
    </location>
</feature>
<keyword evidence="5" id="KW-0472">Membrane</keyword>
<comment type="caution">
    <text evidence="8">The sequence shown here is derived from an EMBL/GenBank/DDBJ whole genome shotgun (WGS) entry which is preliminary data.</text>
</comment>
<comment type="similarity">
    <text evidence="2">Belongs to the methyl-accepting chemotaxis (MCP) protein family.</text>
</comment>
<dbReference type="Pfam" id="PF00015">
    <property type="entry name" value="MCPsignal"/>
    <property type="match status" value="1"/>
</dbReference>
<keyword evidence="9" id="KW-1185">Reference proteome</keyword>
<dbReference type="PANTHER" id="PTHR32089:SF112">
    <property type="entry name" value="LYSOZYME-LIKE PROTEIN-RELATED"/>
    <property type="match status" value="1"/>
</dbReference>
<dbReference type="OrthoDB" id="9760371at2"/>
<feature type="transmembrane region" description="Helical" evidence="5">
    <location>
        <begin position="192"/>
        <end position="211"/>
    </location>
</feature>
<evidence type="ECO:0000256" key="5">
    <source>
        <dbReference type="SAM" id="Phobius"/>
    </source>
</evidence>
<dbReference type="GO" id="GO:0006935">
    <property type="term" value="P:chemotaxis"/>
    <property type="evidence" value="ECO:0007669"/>
    <property type="project" value="InterPro"/>
</dbReference>
<keyword evidence="1 3" id="KW-0807">Transducer</keyword>
<dbReference type="PRINTS" id="PR00260">
    <property type="entry name" value="CHEMTRNSDUCR"/>
</dbReference>
<keyword evidence="5" id="KW-0812">Transmembrane</keyword>
<protein>
    <submittedName>
        <fullName evidence="8">Methyl-accepting chemotaxis protein 4</fullName>
    </submittedName>
</protein>
<dbReference type="GO" id="GO:0016020">
    <property type="term" value="C:membrane"/>
    <property type="evidence" value="ECO:0007669"/>
    <property type="project" value="InterPro"/>
</dbReference>
<evidence type="ECO:0000259" key="6">
    <source>
        <dbReference type="PROSITE" id="PS50111"/>
    </source>
</evidence>
<feature type="coiled-coil region" evidence="4">
    <location>
        <begin position="250"/>
        <end position="277"/>
    </location>
</feature>
<dbReference type="CDD" id="cd19411">
    <property type="entry name" value="MCP2201-like_sensor"/>
    <property type="match status" value="1"/>
</dbReference>
<evidence type="ECO:0000313" key="8">
    <source>
        <dbReference type="EMBL" id="PRR80118.1"/>
    </source>
</evidence>
<feature type="domain" description="Methyl-accepting transducer" evidence="6">
    <location>
        <begin position="284"/>
        <end position="535"/>
    </location>
</feature>
<dbReference type="RefSeq" id="WP_106062684.1">
    <property type="nucleotide sequence ID" value="NZ_PVXO01000009.1"/>
</dbReference>
<dbReference type="SUPFAM" id="SSF58104">
    <property type="entry name" value="Methyl-accepting chemotaxis protein (MCP) signaling domain"/>
    <property type="match status" value="1"/>
</dbReference>
<dbReference type="GO" id="GO:0007165">
    <property type="term" value="P:signal transduction"/>
    <property type="evidence" value="ECO:0007669"/>
    <property type="project" value="UniProtKB-KW"/>
</dbReference>
<dbReference type="Gene3D" id="1.10.287.950">
    <property type="entry name" value="Methyl-accepting chemotaxis protein"/>
    <property type="match status" value="1"/>
</dbReference>
<evidence type="ECO:0000256" key="2">
    <source>
        <dbReference type="ARBA" id="ARBA00029447"/>
    </source>
</evidence>
<dbReference type="Pfam" id="PF12729">
    <property type="entry name" value="4HB_MCP_1"/>
    <property type="match status" value="1"/>
</dbReference>
<evidence type="ECO:0000256" key="4">
    <source>
        <dbReference type="SAM" id="Coils"/>
    </source>
</evidence>
<evidence type="ECO:0000256" key="3">
    <source>
        <dbReference type="PROSITE-ProRule" id="PRU00284"/>
    </source>
</evidence>
<keyword evidence="5" id="KW-1133">Transmembrane helix</keyword>